<keyword evidence="3" id="KW-1185">Reference proteome</keyword>
<evidence type="ECO:0000313" key="3">
    <source>
        <dbReference type="Proteomes" id="UP000619260"/>
    </source>
</evidence>
<reference evidence="2" key="1">
    <citation type="submission" date="2021-01" db="EMBL/GenBank/DDBJ databases">
        <title>Whole genome shotgun sequence of Virgisporangium aliadipatigenens NBRC 105644.</title>
        <authorList>
            <person name="Komaki H."/>
            <person name="Tamura T."/>
        </authorList>
    </citation>
    <scope>NUCLEOTIDE SEQUENCE</scope>
    <source>
        <strain evidence="2">NBRC 105644</strain>
    </source>
</reference>
<keyword evidence="1" id="KW-0812">Transmembrane</keyword>
<protein>
    <submittedName>
        <fullName evidence="2">Uncharacterized protein</fullName>
    </submittedName>
</protein>
<dbReference type="Proteomes" id="UP000619260">
    <property type="component" value="Unassembled WGS sequence"/>
</dbReference>
<sequence length="231" mass="23756">MIVSLARMRLFSFVRTGRAMAPFLGVLVMLGVIYGGGPAQPGEAYGFSAAILFPILAWQTKILLDVEPDVQRRLTVVAIGGLRSEIVAGILAALATGVVLVLLTLVVPWMIGGITGPREAGDPPLADGVIAGVWANLLLLPPALALGALASRAAVGTAARGVAVLAGGAVVGFAFGVRDSPVAWLAPPLIPTSRSTVDGLAVGSMLGYTAQALVWAVLVLVGYVMLRRRND</sequence>
<keyword evidence="1" id="KW-1133">Transmembrane helix</keyword>
<gene>
    <name evidence="2" type="ORF">Val02_40560</name>
</gene>
<evidence type="ECO:0000256" key="1">
    <source>
        <dbReference type="SAM" id="Phobius"/>
    </source>
</evidence>
<feature type="transmembrane region" description="Helical" evidence="1">
    <location>
        <begin position="21"/>
        <end position="39"/>
    </location>
</feature>
<feature type="transmembrane region" description="Helical" evidence="1">
    <location>
        <begin position="206"/>
        <end position="226"/>
    </location>
</feature>
<proteinExistence type="predicted"/>
<accession>A0A8J4DQL7</accession>
<evidence type="ECO:0000313" key="2">
    <source>
        <dbReference type="EMBL" id="GIJ47170.1"/>
    </source>
</evidence>
<dbReference type="AlphaFoldDB" id="A0A8J4DQL7"/>
<name>A0A8J4DQL7_9ACTN</name>
<feature type="transmembrane region" description="Helical" evidence="1">
    <location>
        <begin position="85"/>
        <end position="111"/>
    </location>
</feature>
<dbReference type="RefSeq" id="WP_239153200.1">
    <property type="nucleotide sequence ID" value="NZ_BOPF01000014.1"/>
</dbReference>
<feature type="transmembrane region" description="Helical" evidence="1">
    <location>
        <begin position="162"/>
        <end position="186"/>
    </location>
</feature>
<dbReference type="EMBL" id="BOPF01000014">
    <property type="protein sequence ID" value="GIJ47170.1"/>
    <property type="molecule type" value="Genomic_DNA"/>
</dbReference>
<keyword evidence="1" id="KW-0472">Membrane</keyword>
<comment type="caution">
    <text evidence="2">The sequence shown here is derived from an EMBL/GenBank/DDBJ whole genome shotgun (WGS) entry which is preliminary data.</text>
</comment>
<feature type="transmembrane region" description="Helical" evidence="1">
    <location>
        <begin position="131"/>
        <end position="150"/>
    </location>
</feature>
<feature type="transmembrane region" description="Helical" evidence="1">
    <location>
        <begin position="45"/>
        <end position="64"/>
    </location>
</feature>
<organism evidence="2 3">
    <name type="scientific">Virgisporangium aliadipatigenens</name>
    <dbReference type="NCBI Taxonomy" id="741659"/>
    <lineage>
        <taxon>Bacteria</taxon>
        <taxon>Bacillati</taxon>
        <taxon>Actinomycetota</taxon>
        <taxon>Actinomycetes</taxon>
        <taxon>Micromonosporales</taxon>
        <taxon>Micromonosporaceae</taxon>
        <taxon>Virgisporangium</taxon>
    </lineage>
</organism>